<dbReference type="Proteomes" id="UP000199440">
    <property type="component" value="Unassembled WGS sequence"/>
</dbReference>
<evidence type="ECO:0000259" key="2">
    <source>
        <dbReference type="Pfam" id="PF00582"/>
    </source>
</evidence>
<name>A0A1G9S0J4_9FLAO</name>
<dbReference type="PANTHER" id="PTHR46268">
    <property type="entry name" value="STRESS RESPONSE PROTEIN NHAX"/>
    <property type="match status" value="1"/>
</dbReference>
<dbReference type="PRINTS" id="PR01438">
    <property type="entry name" value="UNVRSLSTRESS"/>
</dbReference>
<evidence type="ECO:0000313" key="3">
    <source>
        <dbReference type="EMBL" id="SDM28770.1"/>
    </source>
</evidence>
<proteinExistence type="inferred from homology"/>
<protein>
    <submittedName>
        <fullName evidence="3">Nucleotide-binding universal stress protein, UspA family</fullName>
    </submittedName>
</protein>
<gene>
    <name evidence="3" type="ORF">SAMN04488514_10749</name>
</gene>
<dbReference type="SUPFAM" id="SSF52402">
    <property type="entry name" value="Adenine nucleotide alpha hydrolases-like"/>
    <property type="match status" value="2"/>
</dbReference>
<dbReference type="STRING" id="192904.SAMN04488514_10749"/>
<dbReference type="EMBL" id="FNGV01000007">
    <property type="protein sequence ID" value="SDM28770.1"/>
    <property type="molecule type" value="Genomic_DNA"/>
</dbReference>
<dbReference type="AlphaFoldDB" id="A0A1G9S0J4"/>
<organism evidence="3 4">
    <name type="scientific">Kriegella aquimaris</name>
    <dbReference type="NCBI Taxonomy" id="192904"/>
    <lineage>
        <taxon>Bacteria</taxon>
        <taxon>Pseudomonadati</taxon>
        <taxon>Bacteroidota</taxon>
        <taxon>Flavobacteriia</taxon>
        <taxon>Flavobacteriales</taxon>
        <taxon>Flavobacteriaceae</taxon>
        <taxon>Kriegella</taxon>
    </lineage>
</organism>
<keyword evidence="4" id="KW-1185">Reference proteome</keyword>
<dbReference type="CDD" id="cd00293">
    <property type="entry name" value="USP-like"/>
    <property type="match status" value="1"/>
</dbReference>
<dbReference type="InterPro" id="IPR006016">
    <property type="entry name" value="UspA"/>
</dbReference>
<dbReference type="Pfam" id="PF00582">
    <property type="entry name" value="Usp"/>
    <property type="match status" value="1"/>
</dbReference>
<feature type="domain" description="UspA" evidence="2">
    <location>
        <begin position="2"/>
        <end position="142"/>
    </location>
</feature>
<reference evidence="3 4" key="1">
    <citation type="submission" date="2016-10" db="EMBL/GenBank/DDBJ databases">
        <authorList>
            <person name="de Groot N.N."/>
        </authorList>
    </citation>
    <scope>NUCLEOTIDE SEQUENCE [LARGE SCALE GENOMIC DNA]</scope>
    <source>
        <strain evidence="3 4">DSM 19886</strain>
    </source>
</reference>
<accession>A0A1G9S0J4</accession>
<dbReference type="OrthoDB" id="9788959at2"/>
<comment type="similarity">
    <text evidence="1">Belongs to the universal stress protein A family.</text>
</comment>
<dbReference type="InterPro" id="IPR006015">
    <property type="entry name" value="Universal_stress_UspA"/>
</dbReference>
<sequence>MEKILVPTDFSSNAYNALFHAVQLVKNKPCTFFILNVHDEFTPLLSKSTGKDLIQQLKDESQEGLKAVKHRIKRDDPDSKHVFKTISEYGELTHIVADIVDKKEIDLVVMGNTGCSEIEAIFLGSNVLGTISTVKKCPVLTIPKEIDFVPPKQIAFVTDYHRPYDAGLLHPLLFLAKQYGSKICVMHINEEEVLDKYQTMNKSILLDYLLPFENSFHWMPLFKNKANSITTFLKELEIDFLAMVNYEHSILERVTREPVIKRVAFNLDIPFLVIPDSD</sequence>
<evidence type="ECO:0000256" key="1">
    <source>
        <dbReference type="ARBA" id="ARBA00008791"/>
    </source>
</evidence>
<dbReference type="Gene3D" id="3.40.50.12370">
    <property type="match status" value="1"/>
</dbReference>
<dbReference type="PANTHER" id="PTHR46268:SF6">
    <property type="entry name" value="UNIVERSAL STRESS PROTEIN UP12"/>
    <property type="match status" value="1"/>
</dbReference>
<evidence type="ECO:0000313" key="4">
    <source>
        <dbReference type="Proteomes" id="UP000199440"/>
    </source>
</evidence>
<dbReference type="RefSeq" id="WP_089890686.1">
    <property type="nucleotide sequence ID" value="NZ_FNGV01000007.1"/>
</dbReference>